<dbReference type="SUPFAM" id="SSF55874">
    <property type="entry name" value="ATPase domain of HSP90 chaperone/DNA topoisomerase II/histidine kinase"/>
    <property type="match status" value="1"/>
</dbReference>
<gene>
    <name evidence="1" type="ORF">GCM10007935_27430</name>
</gene>
<dbReference type="InterPro" id="IPR036890">
    <property type="entry name" value="HATPase_C_sf"/>
</dbReference>
<evidence type="ECO:0000313" key="1">
    <source>
        <dbReference type="EMBL" id="GLS15308.1"/>
    </source>
</evidence>
<protein>
    <recommendedName>
        <fullName evidence="3">ATP-binding protein</fullName>
    </recommendedName>
</protein>
<dbReference type="Gene3D" id="3.30.565.10">
    <property type="entry name" value="Histidine kinase-like ATPase, C-terminal domain"/>
    <property type="match status" value="1"/>
</dbReference>
<dbReference type="RefSeq" id="WP_284308265.1">
    <property type="nucleotide sequence ID" value="NZ_BSPB01000023.1"/>
</dbReference>
<evidence type="ECO:0008006" key="3">
    <source>
        <dbReference type="Google" id="ProtNLM"/>
    </source>
</evidence>
<dbReference type="Proteomes" id="UP001156903">
    <property type="component" value="Unassembled WGS sequence"/>
</dbReference>
<comment type="caution">
    <text evidence="1">The sequence shown here is derived from an EMBL/GenBank/DDBJ whole genome shotgun (WGS) entry which is preliminary data.</text>
</comment>
<proteinExistence type="predicted"/>
<accession>A0ABQ6C6Q7</accession>
<evidence type="ECO:0000313" key="2">
    <source>
        <dbReference type="Proteomes" id="UP001156903"/>
    </source>
</evidence>
<name>A0ABQ6C6Q7_9BURK</name>
<organism evidence="1 2">
    <name type="scientific">Hydrogenophaga electricum</name>
    <dbReference type="NCBI Taxonomy" id="1230953"/>
    <lineage>
        <taxon>Bacteria</taxon>
        <taxon>Pseudomonadati</taxon>
        <taxon>Pseudomonadota</taxon>
        <taxon>Betaproteobacteria</taxon>
        <taxon>Burkholderiales</taxon>
        <taxon>Comamonadaceae</taxon>
        <taxon>Hydrogenophaga</taxon>
    </lineage>
</organism>
<dbReference type="EMBL" id="BSPB01000023">
    <property type="protein sequence ID" value="GLS15308.1"/>
    <property type="molecule type" value="Genomic_DNA"/>
</dbReference>
<reference evidence="2" key="1">
    <citation type="journal article" date="2019" name="Int. J. Syst. Evol. Microbiol.">
        <title>The Global Catalogue of Microorganisms (GCM) 10K type strain sequencing project: providing services to taxonomists for standard genome sequencing and annotation.</title>
        <authorList>
            <consortium name="The Broad Institute Genomics Platform"/>
            <consortium name="The Broad Institute Genome Sequencing Center for Infectious Disease"/>
            <person name="Wu L."/>
            <person name="Ma J."/>
        </authorList>
    </citation>
    <scope>NUCLEOTIDE SEQUENCE [LARGE SCALE GENOMIC DNA]</scope>
    <source>
        <strain evidence="2">NBRC 109341</strain>
    </source>
</reference>
<keyword evidence="2" id="KW-1185">Reference proteome</keyword>
<sequence length="362" mass="40036">MQKRIIAFLEKSPRTKARAIAAELGLDRGEVNRFLHENTDKFAQDDEYQWSLVAPSCRIEFPGDGWLTAWQFESALIDRAPLTSAYREVVFALRHGGKPMLDFIARLLAFCNQLVIAGKTVTLDFGDSISTLTYLNRVGFFDVLDGSISVLPERPSGDLAREFQGNNQGVIEFRLIDPDNPDENIPKLLRNSFVACADKSYSQAAFTILAELFDNVRDHSATGSPGFACLQFYPKGRKIQAVISDNGLGIVGTLAPVVPVKYPEVARAMASAPHPGVALLKEVFSKGMLSQKDDDGRGIGLKRSGDFAKKFKARISVRQSDFELRIHHDDGAVDFKHRGNLALLQGTHICFEFKLDSNVKSA</sequence>